<reference key="1">
    <citation type="submission" date="2007-01" db="EMBL/GenBank/DDBJ databases">
        <title>The Genome Sequence of Puccinia graminis f. sp. tritici Strain CRL 75-36-700-3.</title>
        <authorList>
            <consortium name="The Broad Institute Genome Sequencing Platform"/>
            <person name="Birren B."/>
            <person name="Lander E."/>
            <person name="Galagan J."/>
            <person name="Nusbaum C."/>
            <person name="Devon K."/>
            <person name="Cuomo C."/>
            <person name="Jaffe D."/>
            <person name="Butler J."/>
            <person name="Alvarez P."/>
            <person name="Gnerre S."/>
            <person name="Grabherr M."/>
            <person name="Mauceli E."/>
            <person name="Brockman W."/>
            <person name="Young S."/>
            <person name="LaButti K."/>
            <person name="Sykes S."/>
            <person name="DeCaprio D."/>
            <person name="Crawford M."/>
            <person name="Koehrsen M."/>
            <person name="Engels R."/>
            <person name="Montgomery P."/>
            <person name="Pearson M."/>
            <person name="Howarth C."/>
            <person name="Larson L."/>
            <person name="White J."/>
            <person name="Zeng Q."/>
            <person name="Kodira C."/>
            <person name="Yandava C."/>
            <person name="Alvarado L."/>
            <person name="O'Leary S."/>
            <person name="Szabo L."/>
            <person name="Dean R."/>
            <person name="Schein J."/>
        </authorList>
    </citation>
    <scope>NUCLEOTIDE SEQUENCE</scope>
    <source>
        <strain>CRL 75-36-700-3</strain>
    </source>
</reference>
<dbReference type="VEuPathDB" id="FungiDB:PGTG_04695"/>
<sequence length="554" mass="62493">MTACNASMKGSSHDPIDLVSDVSDFSTVPQSSHLRQSMTTLPLISNIERPPTTGNQENAVHTVPRQTGYETTDSLVHLPNVNTGIEFIPIDQTPSKEIDFLSMLDARDSRDHRGFRGSSSNYPSASSNWEGQGLIDPHAETRSGPIIDYQHLGNYGHFPSNEWTSSNRPWSRQSDRRADDGTLDLINKVGKRSPSTEASTSSDRPWSNPGLSHQRRALGRDWIPASSGHVPTRLYDGDQHPSTFESQLQEPVYKKTKVDERSVEIQSIIQEPELETKDFLNKIGQASGNSVQIFHNLDTPETVDLISTIGKESRTGTSDTDHVTKPKEDTSQQERLHGAMDFSGQVNDHKHPSTSAGPSHFEKLEFDANIFAIENPSPEDKIKIDEIQKLAKSSPNKRLLIDGFEWRDVFLTFRKYYLLPRDKLQDEVPGGGIVVQVDEYDPNQLSRKSVLNSSILEITNNQNLWVEFWEKRNTQGVKIFNTEMTHVERALLVSLFYIDMIDTIMPPIDRIGSEYEHKSEMLQGVIEMFEDFKSSSENFNKILTNRKKLLAASK</sequence>
<dbReference type="GeneID" id="10536676"/>
<dbReference type="KEGG" id="pgr:PGTG_04695"/>
<name>E3K3T7_PUCGT</name>
<dbReference type="HOGENOM" id="CLU_491866_0_0_1"/>
<evidence type="ECO:0000313" key="2">
    <source>
        <dbReference type="EMBL" id="EFP78739.2"/>
    </source>
</evidence>
<dbReference type="OrthoDB" id="10282088at2759"/>
<reference evidence="3" key="2">
    <citation type="journal article" date="2011" name="Proc. Natl. Acad. Sci. U.S.A.">
        <title>Obligate biotrophy features unraveled by the genomic analysis of rust fungi.</title>
        <authorList>
            <person name="Duplessis S."/>
            <person name="Cuomo C.A."/>
            <person name="Lin Y.-C."/>
            <person name="Aerts A."/>
            <person name="Tisserant E."/>
            <person name="Veneault-Fourrey C."/>
            <person name="Joly D.L."/>
            <person name="Hacquard S."/>
            <person name="Amselem J."/>
            <person name="Cantarel B.L."/>
            <person name="Chiu R."/>
            <person name="Coutinho P.M."/>
            <person name="Feau N."/>
            <person name="Field M."/>
            <person name="Frey P."/>
            <person name="Gelhaye E."/>
            <person name="Goldberg J."/>
            <person name="Grabherr M.G."/>
            <person name="Kodira C.D."/>
            <person name="Kohler A."/>
            <person name="Kuees U."/>
            <person name="Lindquist E.A."/>
            <person name="Lucas S.M."/>
            <person name="Mago R."/>
            <person name="Mauceli E."/>
            <person name="Morin E."/>
            <person name="Murat C."/>
            <person name="Pangilinan J.L."/>
            <person name="Park R."/>
            <person name="Pearson M."/>
            <person name="Quesneville H."/>
            <person name="Rouhier N."/>
            <person name="Sakthikumar S."/>
            <person name="Salamov A.A."/>
            <person name="Schmutz J."/>
            <person name="Selles B."/>
            <person name="Shapiro H."/>
            <person name="Tanguay P."/>
            <person name="Tuskan G.A."/>
            <person name="Henrissat B."/>
            <person name="Van de Peer Y."/>
            <person name="Rouze P."/>
            <person name="Ellis J.G."/>
            <person name="Dodds P.N."/>
            <person name="Schein J.E."/>
            <person name="Zhong S."/>
            <person name="Hamelin R.C."/>
            <person name="Grigoriev I.V."/>
            <person name="Szabo L.J."/>
            <person name="Martin F."/>
        </authorList>
    </citation>
    <scope>NUCLEOTIDE SEQUENCE [LARGE SCALE GENOMIC DNA]</scope>
    <source>
        <strain evidence="3">CRL 75-36-700-3 / race SCCL</strain>
    </source>
</reference>
<feature type="region of interest" description="Disordered" evidence="1">
    <location>
        <begin position="312"/>
        <end position="334"/>
    </location>
</feature>
<keyword evidence="3" id="KW-1185">Reference proteome</keyword>
<dbReference type="Proteomes" id="UP000008783">
    <property type="component" value="Unassembled WGS sequence"/>
</dbReference>
<protein>
    <submittedName>
        <fullName evidence="2">Uncharacterized protein</fullName>
    </submittedName>
</protein>
<organism evidence="2 3">
    <name type="scientific">Puccinia graminis f. sp. tritici (strain CRL 75-36-700-3 / race SCCL)</name>
    <name type="common">Black stem rust fungus</name>
    <dbReference type="NCBI Taxonomy" id="418459"/>
    <lineage>
        <taxon>Eukaryota</taxon>
        <taxon>Fungi</taxon>
        <taxon>Dikarya</taxon>
        <taxon>Basidiomycota</taxon>
        <taxon>Pucciniomycotina</taxon>
        <taxon>Pucciniomycetes</taxon>
        <taxon>Pucciniales</taxon>
        <taxon>Pucciniaceae</taxon>
        <taxon>Puccinia</taxon>
    </lineage>
</organism>
<accession>E3K3T7</accession>
<dbReference type="InParanoid" id="E3K3T7"/>
<gene>
    <name evidence="2" type="ORF">PGTG_04695</name>
</gene>
<feature type="compositionally biased region" description="Low complexity" evidence="1">
    <location>
        <begin position="118"/>
        <end position="127"/>
    </location>
</feature>
<proteinExistence type="predicted"/>
<evidence type="ECO:0000256" key="1">
    <source>
        <dbReference type="SAM" id="MobiDB-lite"/>
    </source>
</evidence>
<feature type="region of interest" description="Disordered" evidence="1">
    <location>
        <begin position="160"/>
        <end position="213"/>
    </location>
</feature>
<dbReference type="EMBL" id="DS178271">
    <property type="protein sequence ID" value="EFP78739.2"/>
    <property type="molecule type" value="Genomic_DNA"/>
</dbReference>
<dbReference type="RefSeq" id="XP_003323158.2">
    <property type="nucleotide sequence ID" value="XM_003323110.2"/>
</dbReference>
<dbReference type="AlphaFoldDB" id="E3K3T7"/>
<feature type="compositionally biased region" description="Polar residues" evidence="1">
    <location>
        <begin position="161"/>
        <end position="172"/>
    </location>
</feature>
<evidence type="ECO:0000313" key="3">
    <source>
        <dbReference type="Proteomes" id="UP000008783"/>
    </source>
</evidence>
<feature type="region of interest" description="Disordered" evidence="1">
    <location>
        <begin position="111"/>
        <end position="141"/>
    </location>
</feature>
<feature type="compositionally biased region" description="Polar residues" evidence="1">
    <location>
        <begin position="193"/>
        <end position="211"/>
    </location>
</feature>